<sequence>MERARRLASRAILKRLVNETKQSSNGQMSCRSPVLYTPSRYVSSLSPFGSNCYSRSALSGGRNVPNSFGSQQVRSISVEALKSSDTFPRRHNSATPEEQAKMAESCGFDSLDSLIDATVPKAIRIDSMKFSKFDEGLTESQMIEHMKMLESKNKIFKSFIGMGYYNTHVPPVILRNIMENPAWYTQYTPYQAEISQGRLESLLNFQTMITDLTGLPMSNASLLDEGTAAAEAMAMCNNILKGKKKTFIIANNCHPQTIDICKTRADGFDLKVVTADLKDIAYSSGDVCGVLVQYPGTEGEVLDYGEFIKNAHAHGVKVVMATDLLALTVLKPPGELGADIVVGSAQRFGVPMGYGGPHAAFLATSQEYKRMMPGRIIGVSVDSSGKPALRMAMQTREQHIRRDKATSNICTAQALLANMAAMYAVYHGPEGLKAIAQRVHGLAGVFASGLKKLGTVEVQGLPFFDTVKVTCADAHSIADAAYRSEINLRVLDAKTITVSFDETTTLEDVDKLFKVFSGGKPVSFTAASLASEVETAIPSGLERQSPYLTHSIFNMYHTEHELLRYIHRLQSKDLSLCHSMIPLGSCTMKLNATAEMMPVTWPGFTDIHPFAPQEQAQGYQSRVDLDLLQFIDELWFLFYKEMFNNLGELLCTITGFDSFSLQPNAGAAGEYAGLMVIRAYHMSRGDHHRNVCIIPVSAHGTNPASAAMCGMKIVSVGTDSKGNINIEELRKAAEANKDKLSALMVTYPSTHGVYEEGIDEICKIIHDNGGQVYMDGANMNAQVGLTSPGFIGADVCHLNLHKTFCIPHGGGGPGMGPIGVKKHLAPFLPSHPVVPTGGIPAPEKSDPLGTISAAPWGSALILPISYTYIAMMGSKGLTDASKIAILNANYMAKRLEKHYPVLFRGVNGTVAHEFIIDLRGFKNTAGIEPEDVAKRLMDYGFHAPTMSWPVPGTLMIEPTESESKAELDRFCDTLISIREEIAEIENGKADIHSNVLKGAPHPPSLLMADAWTKPYSREYAAFPASWLRTAKFWPTTGRVDNVYGDRNVICTLLPVSQMVEEAAAANA</sequence>
<dbReference type="GO" id="GO:0005960">
    <property type="term" value="C:glycine cleavage complex"/>
    <property type="evidence" value="ECO:0007669"/>
    <property type="project" value="TreeGrafter"/>
</dbReference>
<proteinExistence type="inferred from homology"/>
<dbReference type="EMBL" id="JABFAE010000010">
    <property type="protein sequence ID" value="MBA0839073.1"/>
    <property type="molecule type" value="Genomic_DNA"/>
</dbReference>
<protein>
    <recommendedName>
        <fullName evidence="11">Glycine cleavage system P protein</fullName>
        <ecNumber evidence="11">1.4.4.2</ecNumber>
    </recommendedName>
</protein>
<dbReference type="GO" id="GO:0048046">
    <property type="term" value="C:apoplast"/>
    <property type="evidence" value="ECO:0007669"/>
    <property type="project" value="TreeGrafter"/>
</dbReference>
<dbReference type="Gene3D" id="3.90.1150.10">
    <property type="entry name" value="Aspartate Aminotransferase, domain 1"/>
    <property type="match status" value="2"/>
</dbReference>
<dbReference type="InterPro" id="IPR015424">
    <property type="entry name" value="PyrdxlP-dep_Trfase"/>
</dbReference>
<comment type="function">
    <text evidence="11">The glycine cleavage system catalyzes the degradation of glycine.</text>
</comment>
<comment type="caution">
    <text evidence="14">The sequence shown here is derived from an EMBL/GenBank/DDBJ whole genome shotgun (WGS) entry which is preliminary data.</text>
</comment>
<dbReference type="InterPro" id="IPR049316">
    <property type="entry name" value="GDC-P_C"/>
</dbReference>
<dbReference type="EC" id="1.4.4.2" evidence="11"/>
<evidence type="ECO:0000256" key="3">
    <source>
        <dbReference type="ARBA" id="ARBA00010756"/>
    </source>
</evidence>
<keyword evidence="4 10" id="KW-0663">Pyridoxal phosphate</keyword>
<keyword evidence="6 11" id="KW-0496">Mitochondrion</keyword>
<dbReference type="FunFam" id="3.90.1150.10:FF:000025">
    <property type="entry name" value="Glycine cleavage system P protein"/>
    <property type="match status" value="1"/>
</dbReference>
<evidence type="ECO:0000259" key="12">
    <source>
        <dbReference type="Pfam" id="PF02347"/>
    </source>
</evidence>
<dbReference type="PANTHER" id="PTHR11773:SF1">
    <property type="entry name" value="GLYCINE DEHYDROGENASE (DECARBOXYLATING), MITOCHONDRIAL"/>
    <property type="match status" value="1"/>
</dbReference>
<dbReference type="SUPFAM" id="SSF53383">
    <property type="entry name" value="PLP-dependent transferases"/>
    <property type="match status" value="2"/>
</dbReference>
<evidence type="ECO:0000256" key="7">
    <source>
        <dbReference type="ARBA" id="ARBA00046415"/>
    </source>
</evidence>
<comment type="subunit">
    <text evidence="7">Homodimer. The glycine cleavage system is composed of four proteins: P, T, L and H.</text>
</comment>
<dbReference type="GO" id="GO:0005739">
    <property type="term" value="C:mitochondrion"/>
    <property type="evidence" value="ECO:0007669"/>
    <property type="project" value="UniProtKB-SubCell"/>
</dbReference>
<dbReference type="GO" id="GO:0004375">
    <property type="term" value="F:glycine dehydrogenase (decarboxylating) activity"/>
    <property type="evidence" value="ECO:0007669"/>
    <property type="project" value="UniProtKB-UniRule"/>
</dbReference>
<evidence type="ECO:0000313" key="15">
    <source>
        <dbReference type="Proteomes" id="UP000593575"/>
    </source>
</evidence>
<dbReference type="InterPro" id="IPR015422">
    <property type="entry name" value="PyrdxlP-dep_Trfase_small"/>
</dbReference>
<dbReference type="InterPro" id="IPR003437">
    <property type="entry name" value="GcvP"/>
</dbReference>
<evidence type="ECO:0000256" key="6">
    <source>
        <dbReference type="ARBA" id="ARBA00023128"/>
    </source>
</evidence>
<keyword evidence="11" id="KW-0809">Transit peptide</keyword>
<comment type="catalytic activity">
    <reaction evidence="8 11">
        <text>N(6)-[(R)-lipoyl]-L-lysyl-[glycine-cleavage complex H protein] + glycine + H(+) = N(6)-[(R)-S(8)-aminomethyldihydrolipoyl]-L-lysyl-[glycine-cleavage complex H protein] + CO2</text>
        <dbReference type="Rhea" id="RHEA:24304"/>
        <dbReference type="Rhea" id="RHEA-COMP:10494"/>
        <dbReference type="Rhea" id="RHEA-COMP:10495"/>
        <dbReference type="ChEBI" id="CHEBI:15378"/>
        <dbReference type="ChEBI" id="CHEBI:16526"/>
        <dbReference type="ChEBI" id="CHEBI:57305"/>
        <dbReference type="ChEBI" id="CHEBI:83099"/>
        <dbReference type="ChEBI" id="CHEBI:83143"/>
        <dbReference type="EC" id="1.4.4.2"/>
    </reaction>
</comment>
<feature type="domain" description="Glycine cleavage system P-protein N-terminal" evidence="12">
    <location>
        <begin position="723"/>
        <end position="829"/>
    </location>
</feature>
<feature type="domain" description="Glycine cleavage system P-protein N-terminal" evidence="12">
    <location>
        <begin position="90"/>
        <end position="516"/>
    </location>
</feature>
<dbReference type="Gene3D" id="3.40.640.10">
    <property type="entry name" value="Type I PLP-dependent aspartate aminotransferase-like (Major domain)"/>
    <property type="match status" value="2"/>
</dbReference>
<dbReference type="GO" id="GO:0016594">
    <property type="term" value="F:glycine binding"/>
    <property type="evidence" value="ECO:0007669"/>
    <property type="project" value="TreeGrafter"/>
</dbReference>
<evidence type="ECO:0000256" key="10">
    <source>
        <dbReference type="PIRSR" id="PIRSR603437-50"/>
    </source>
</evidence>
<dbReference type="FunFam" id="3.40.640.10:FF:000005">
    <property type="entry name" value="Glycine dehydrogenase (decarboxylating), mitochondrial"/>
    <property type="match status" value="1"/>
</dbReference>
<comment type="function">
    <text evidence="9">The glycine decarboxylase (GDC) or glycine cleavage system catalyzes the degradation of glycine. The P protein binds the alpha-amino group of glycine through its pyridoxal phosphate cofactor; CO(2) is released and the remaining methylamine moiety is then transferred to the lipoamide cofactor of the H protein.</text>
</comment>
<evidence type="ECO:0000313" key="14">
    <source>
        <dbReference type="EMBL" id="MBA0839073.1"/>
    </source>
</evidence>
<dbReference type="InterPro" id="IPR015421">
    <property type="entry name" value="PyrdxlP-dep_Trfase_major"/>
</dbReference>
<dbReference type="Pfam" id="PF21478">
    <property type="entry name" value="GcvP2_C"/>
    <property type="match status" value="1"/>
</dbReference>
<evidence type="ECO:0000256" key="4">
    <source>
        <dbReference type="ARBA" id="ARBA00022898"/>
    </source>
</evidence>
<dbReference type="HAMAP" id="MF_00711">
    <property type="entry name" value="GcvP"/>
    <property type="match status" value="1"/>
</dbReference>
<comment type="subcellular location">
    <subcellularLocation>
        <location evidence="2 11">Mitochondrion</location>
    </subcellularLocation>
</comment>
<dbReference type="AlphaFoldDB" id="A0A7J9JY06"/>
<dbReference type="GO" id="GO:0019464">
    <property type="term" value="P:glycine decarboxylation via glycine cleavage system"/>
    <property type="evidence" value="ECO:0007669"/>
    <property type="project" value="TreeGrafter"/>
</dbReference>
<dbReference type="FunFam" id="3.40.640.10:FF:000007">
    <property type="entry name" value="glycine dehydrogenase (Decarboxylating), mitochondrial"/>
    <property type="match status" value="1"/>
</dbReference>
<gene>
    <name evidence="14" type="ORF">Goarm_004843</name>
</gene>
<evidence type="ECO:0000256" key="5">
    <source>
        <dbReference type="ARBA" id="ARBA00023002"/>
    </source>
</evidence>
<dbReference type="Proteomes" id="UP000593575">
    <property type="component" value="Unassembled WGS sequence"/>
</dbReference>
<reference evidence="14 15" key="1">
    <citation type="journal article" date="2019" name="Genome Biol. Evol.">
        <title>Insights into the evolution of the New World diploid cottons (Gossypium, subgenus Houzingenia) based on genome sequencing.</title>
        <authorList>
            <person name="Grover C.E."/>
            <person name="Arick M.A. 2nd"/>
            <person name="Thrash A."/>
            <person name="Conover J.L."/>
            <person name="Sanders W.S."/>
            <person name="Peterson D.G."/>
            <person name="Frelichowski J.E."/>
            <person name="Scheffler J.A."/>
            <person name="Scheffler B.E."/>
            <person name="Wendel J.F."/>
        </authorList>
    </citation>
    <scope>NUCLEOTIDE SEQUENCE [LARGE SCALE GENOMIC DNA]</scope>
    <source>
        <strain evidence="14">6</strain>
        <tissue evidence="14">Leaf</tissue>
    </source>
</reference>
<evidence type="ECO:0000256" key="1">
    <source>
        <dbReference type="ARBA" id="ARBA00001933"/>
    </source>
</evidence>
<organism evidence="14 15">
    <name type="scientific">Gossypium armourianum</name>
    <dbReference type="NCBI Taxonomy" id="34283"/>
    <lineage>
        <taxon>Eukaryota</taxon>
        <taxon>Viridiplantae</taxon>
        <taxon>Streptophyta</taxon>
        <taxon>Embryophyta</taxon>
        <taxon>Tracheophyta</taxon>
        <taxon>Spermatophyta</taxon>
        <taxon>Magnoliopsida</taxon>
        <taxon>eudicotyledons</taxon>
        <taxon>Gunneridae</taxon>
        <taxon>Pentapetalae</taxon>
        <taxon>rosids</taxon>
        <taxon>malvids</taxon>
        <taxon>Malvales</taxon>
        <taxon>Malvaceae</taxon>
        <taxon>Malvoideae</taxon>
        <taxon>Gossypium</taxon>
    </lineage>
</organism>
<keyword evidence="15" id="KW-1185">Reference proteome</keyword>
<dbReference type="InterPro" id="IPR049315">
    <property type="entry name" value="GDC-P_N"/>
</dbReference>
<keyword evidence="5 11" id="KW-0560">Oxidoreductase</keyword>
<dbReference type="GO" id="GO:0009941">
    <property type="term" value="C:chloroplast envelope"/>
    <property type="evidence" value="ECO:0007669"/>
    <property type="project" value="TreeGrafter"/>
</dbReference>
<dbReference type="PANTHER" id="PTHR11773">
    <property type="entry name" value="GLYCINE DEHYDROGENASE, DECARBOXYLATING"/>
    <property type="match status" value="1"/>
</dbReference>
<comment type="similarity">
    <text evidence="3 11">Belongs to the GcvP family.</text>
</comment>
<name>A0A7J9JY06_9ROSI</name>
<evidence type="ECO:0000256" key="11">
    <source>
        <dbReference type="RuleBase" id="RU364056"/>
    </source>
</evidence>
<dbReference type="CDD" id="cd00613">
    <property type="entry name" value="GDC-P"/>
    <property type="match status" value="2"/>
</dbReference>
<evidence type="ECO:0000256" key="2">
    <source>
        <dbReference type="ARBA" id="ARBA00004173"/>
    </source>
</evidence>
<dbReference type="FunFam" id="3.90.1150.10:FF:000007">
    <property type="entry name" value="Glycine dehydrogenase (decarboxylating), mitochondrial"/>
    <property type="match status" value="1"/>
</dbReference>
<evidence type="ECO:0000256" key="9">
    <source>
        <dbReference type="ARBA" id="ARBA00059833"/>
    </source>
</evidence>
<feature type="domain" description="Glycine dehydrogenase C-terminal" evidence="13">
    <location>
        <begin position="880"/>
        <end position="1001"/>
    </location>
</feature>
<feature type="modified residue" description="N6-(pyridoxal phosphate)lysine" evidence="10">
    <location>
        <position position="802"/>
    </location>
</feature>
<dbReference type="NCBIfam" id="NF003346">
    <property type="entry name" value="PRK04366.1"/>
    <property type="match status" value="1"/>
</dbReference>
<evidence type="ECO:0000259" key="13">
    <source>
        <dbReference type="Pfam" id="PF21478"/>
    </source>
</evidence>
<accession>A0A7J9JY06</accession>
<dbReference type="Pfam" id="PF02347">
    <property type="entry name" value="GDC-P"/>
    <property type="match status" value="2"/>
</dbReference>
<evidence type="ECO:0000256" key="8">
    <source>
        <dbReference type="ARBA" id="ARBA00049026"/>
    </source>
</evidence>
<dbReference type="GO" id="GO:0030170">
    <property type="term" value="F:pyridoxal phosphate binding"/>
    <property type="evidence" value="ECO:0007669"/>
    <property type="project" value="TreeGrafter"/>
</dbReference>
<dbReference type="NCBIfam" id="TIGR00461">
    <property type="entry name" value="gcvP"/>
    <property type="match status" value="1"/>
</dbReference>
<dbReference type="InterPro" id="IPR020581">
    <property type="entry name" value="GDC_P"/>
</dbReference>
<comment type="cofactor">
    <cofactor evidence="1 10 11">
        <name>pyridoxal 5'-phosphate</name>
        <dbReference type="ChEBI" id="CHEBI:597326"/>
    </cofactor>
</comment>